<comment type="caution">
    <text evidence="2">The sequence shown here is derived from an EMBL/GenBank/DDBJ whole genome shotgun (WGS) entry which is preliminary data.</text>
</comment>
<organism evidence="2 3">
    <name type="scientific">Hymenobacter fodinae</name>
    <dbReference type="NCBI Taxonomy" id="2510796"/>
    <lineage>
        <taxon>Bacteria</taxon>
        <taxon>Pseudomonadati</taxon>
        <taxon>Bacteroidota</taxon>
        <taxon>Cytophagia</taxon>
        <taxon>Cytophagales</taxon>
        <taxon>Hymenobacteraceae</taxon>
        <taxon>Hymenobacter</taxon>
    </lineage>
</organism>
<proteinExistence type="predicted"/>
<evidence type="ECO:0000313" key="3">
    <source>
        <dbReference type="Proteomes" id="UP000298337"/>
    </source>
</evidence>
<reference evidence="2 3" key="1">
    <citation type="submission" date="2019-04" db="EMBL/GenBank/DDBJ databases">
        <authorList>
            <person name="Feng G."/>
            <person name="Zhang J."/>
            <person name="Zhu H."/>
        </authorList>
    </citation>
    <scope>NUCLEOTIDE SEQUENCE [LARGE SCALE GENOMIC DNA]</scope>
    <source>
        <strain evidence="2 3">92R-1</strain>
    </source>
</reference>
<dbReference type="RefSeq" id="WP_135434839.1">
    <property type="nucleotide sequence ID" value="NZ_SRLA01000003.1"/>
</dbReference>
<protein>
    <submittedName>
        <fullName evidence="2">Uncharacterized protein</fullName>
    </submittedName>
</protein>
<accession>A0A4Z0P313</accession>
<evidence type="ECO:0000313" key="2">
    <source>
        <dbReference type="EMBL" id="TGE06045.1"/>
    </source>
</evidence>
<evidence type="ECO:0000256" key="1">
    <source>
        <dbReference type="SAM" id="MobiDB-lite"/>
    </source>
</evidence>
<feature type="region of interest" description="Disordered" evidence="1">
    <location>
        <begin position="47"/>
        <end position="72"/>
    </location>
</feature>
<gene>
    <name evidence="2" type="ORF">EU556_14345</name>
</gene>
<dbReference type="EMBL" id="SRLA01000003">
    <property type="protein sequence ID" value="TGE06045.1"/>
    <property type="molecule type" value="Genomic_DNA"/>
</dbReference>
<dbReference type="OrthoDB" id="886514at2"/>
<dbReference type="Proteomes" id="UP000298337">
    <property type="component" value="Unassembled WGS sequence"/>
</dbReference>
<dbReference type="AlphaFoldDB" id="A0A4Z0P313"/>
<keyword evidence="3" id="KW-1185">Reference proteome</keyword>
<sequence>MHAPTTVPLLRRLLRRGAYMLFQLALIGCYILRSAGALRLPLHFSHASEEGGSAKPGRRIRPRSSFATRPAL</sequence>
<name>A0A4Z0P313_9BACT</name>